<dbReference type="InterPro" id="IPR052931">
    <property type="entry name" value="Prophage_regulatory_activator"/>
</dbReference>
<organism evidence="1 2">
    <name type="scientific">Vreelandella titanicae</name>
    <dbReference type="NCBI Taxonomy" id="664683"/>
    <lineage>
        <taxon>Bacteria</taxon>
        <taxon>Pseudomonadati</taxon>
        <taxon>Pseudomonadota</taxon>
        <taxon>Gammaproteobacteria</taxon>
        <taxon>Oceanospirillales</taxon>
        <taxon>Halomonadaceae</taxon>
        <taxon>Vreelandella</taxon>
    </lineage>
</organism>
<evidence type="ECO:0008006" key="3">
    <source>
        <dbReference type="Google" id="ProtNLM"/>
    </source>
</evidence>
<proteinExistence type="predicted"/>
<protein>
    <recommendedName>
        <fullName evidence="3">AlpA family transcriptional regulator</fullName>
    </recommendedName>
</protein>
<dbReference type="PANTHER" id="PTHR36154">
    <property type="entry name" value="DNA-BINDING TRANSCRIPTIONAL ACTIVATOR ALPA"/>
    <property type="match status" value="1"/>
</dbReference>
<accession>A0AAP9NKV7</accession>
<dbReference type="Gene3D" id="1.10.238.160">
    <property type="match status" value="1"/>
</dbReference>
<dbReference type="RefSeq" id="WP_022523373.1">
    <property type="nucleotide sequence ID" value="NZ_CBDIPO010000002.1"/>
</dbReference>
<sequence length="69" mass="8030">MSNIETPITVLRMKQLAPKLGISRSGIYEKINPDSPYYDPTFPRPFKLGKSAVGWYESEVNQWLMQRRV</sequence>
<evidence type="ECO:0000313" key="2">
    <source>
        <dbReference type="Proteomes" id="UP000509761"/>
    </source>
</evidence>
<evidence type="ECO:0000313" key="1">
    <source>
        <dbReference type="EMBL" id="QKS23591.1"/>
    </source>
</evidence>
<gene>
    <name evidence="1" type="ORF">FX987_01350</name>
</gene>
<keyword evidence="2" id="KW-1185">Reference proteome</keyword>
<dbReference type="PANTHER" id="PTHR36154:SF1">
    <property type="entry name" value="DNA-BINDING TRANSCRIPTIONAL ACTIVATOR ALPA"/>
    <property type="match status" value="1"/>
</dbReference>
<dbReference type="EMBL" id="CP054580">
    <property type="protein sequence ID" value="QKS23591.1"/>
    <property type="molecule type" value="Genomic_DNA"/>
</dbReference>
<dbReference type="AlphaFoldDB" id="A0AAP9NKV7"/>
<name>A0AAP9NKV7_9GAMM</name>
<dbReference type="Pfam" id="PF05930">
    <property type="entry name" value="Phage_AlpA"/>
    <property type="match status" value="1"/>
</dbReference>
<dbReference type="Proteomes" id="UP000509761">
    <property type="component" value="Chromosome"/>
</dbReference>
<dbReference type="InterPro" id="IPR010260">
    <property type="entry name" value="AlpA"/>
</dbReference>
<reference evidence="1 2" key="1">
    <citation type="submission" date="2019-12" db="EMBL/GenBank/DDBJ databases">
        <title>Genome sequencing and assembly of endphytes of Porphyra tenera.</title>
        <authorList>
            <person name="Park J.M."/>
            <person name="Shin R."/>
            <person name="Jo S.H."/>
        </authorList>
    </citation>
    <scope>NUCLEOTIDE SEQUENCE [LARGE SCALE GENOMIC DNA]</scope>
    <source>
        <strain evidence="1 2">GPM3</strain>
    </source>
</reference>